<dbReference type="InterPro" id="IPR008538">
    <property type="entry name" value="Uma2"/>
</dbReference>
<accession>A0A2S6I0W0</accession>
<dbReference type="GO" id="GO:0004519">
    <property type="term" value="F:endonuclease activity"/>
    <property type="evidence" value="ECO:0007669"/>
    <property type="project" value="UniProtKB-KW"/>
</dbReference>
<dbReference type="CDD" id="cd06260">
    <property type="entry name" value="DUF820-like"/>
    <property type="match status" value="1"/>
</dbReference>
<dbReference type="InterPro" id="IPR011335">
    <property type="entry name" value="Restrct_endonuc-II-like"/>
</dbReference>
<evidence type="ECO:0000259" key="1">
    <source>
        <dbReference type="Pfam" id="PF05685"/>
    </source>
</evidence>
<proteinExistence type="predicted"/>
<dbReference type="Pfam" id="PF05685">
    <property type="entry name" value="Uma2"/>
    <property type="match status" value="1"/>
</dbReference>
<name>A0A2S6I0W0_9BACT</name>
<reference evidence="2 3" key="1">
    <citation type="submission" date="2018-02" db="EMBL/GenBank/DDBJ databases">
        <title>Genomic Encyclopedia of Archaeal and Bacterial Type Strains, Phase II (KMG-II): from individual species to whole genera.</title>
        <authorList>
            <person name="Goeker M."/>
        </authorList>
    </citation>
    <scope>NUCLEOTIDE SEQUENCE [LARGE SCALE GENOMIC DNA]</scope>
    <source>
        <strain evidence="2 3">DSM 29526</strain>
    </source>
</reference>
<sequence length="198" mass="22198">MAVTASKKLPIDQYLSFEQEGEVRYEYHAGEVYAMAGGTINHTILSSNALRLLGNALQRAGKNCLAVNSDIKIEIERAERHVYPDAAVIYGKINESDTITGAVRNPRVIVEVISETSADYDRGAKMRYYLSLPTVKAYLLIDQNRVHATLYRRHEDNNFGSFHYADGLEATIDLQSIGVSLSMTELYRNVSQPYYPEG</sequence>
<dbReference type="PANTHER" id="PTHR36558">
    <property type="entry name" value="GLR1098 PROTEIN"/>
    <property type="match status" value="1"/>
</dbReference>
<feature type="domain" description="Putative restriction endonuclease" evidence="1">
    <location>
        <begin position="12"/>
        <end position="163"/>
    </location>
</feature>
<keyword evidence="3" id="KW-1185">Reference proteome</keyword>
<evidence type="ECO:0000313" key="3">
    <source>
        <dbReference type="Proteomes" id="UP000237662"/>
    </source>
</evidence>
<dbReference type="PANTHER" id="PTHR36558:SF1">
    <property type="entry name" value="RESTRICTION ENDONUCLEASE DOMAIN-CONTAINING PROTEIN-RELATED"/>
    <property type="match status" value="1"/>
</dbReference>
<dbReference type="Proteomes" id="UP000237662">
    <property type="component" value="Unassembled WGS sequence"/>
</dbReference>
<keyword evidence="2" id="KW-0540">Nuclease</keyword>
<dbReference type="EMBL" id="PTJC01000008">
    <property type="protein sequence ID" value="PPK84407.1"/>
    <property type="molecule type" value="Genomic_DNA"/>
</dbReference>
<evidence type="ECO:0000313" key="2">
    <source>
        <dbReference type="EMBL" id="PPK84407.1"/>
    </source>
</evidence>
<keyword evidence="2" id="KW-0378">Hydrolase</keyword>
<gene>
    <name evidence="2" type="ORF">CLV84_4177</name>
</gene>
<organism evidence="2 3">
    <name type="scientific">Neolewinella xylanilytica</name>
    <dbReference type="NCBI Taxonomy" id="1514080"/>
    <lineage>
        <taxon>Bacteria</taxon>
        <taxon>Pseudomonadati</taxon>
        <taxon>Bacteroidota</taxon>
        <taxon>Saprospiria</taxon>
        <taxon>Saprospirales</taxon>
        <taxon>Lewinellaceae</taxon>
        <taxon>Neolewinella</taxon>
    </lineage>
</organism>
<dbReference type="SUPFAM" id="SSF52980">
    <property type="entry name" value="Restriction endonuclease-like"/>
    <property type="match status" value="1"/>
</dbReference>
<dbReference type="InterPro" id="IPR012296">
    <property type="entry name" value="Nuclease_put_TT1808"/>
</dbReference>
<dbReference type="Gene3D" id="3.90.1570.10">
    <property type="entry name" value="tt1808, chain A"/>
    <property type="match status" value="1"/>
</dbReference>
<dbReference type="AlphaFoldDB" id="A0A2S6I0W0"/>
<keyword evidence="2" id="KW-0255">Endonuclease</keyword>
<protein>
    <submittedName>
        <fullName evidence="2">Uma2 family endonuclease</fullName>
    </submittedName>
</protein>
<comment type="caution">
    <text evidence="2">The sequence shown here is derived from an EMBL/GenBank/DDBJ whole genome shotgun (WGS) entry which is preliminary data.</text>
</comment>
<dbReference type="RefSeq" id="WP_170067804.1">
    <property type="nucleotide sequence ID" value="NZ_PTJC01000008.1"/>
</dbReference>